<dbReference type="AlphaFoldDB" id="A0A381W992"/>
<feature type="domain" description="SIS" evidence="1">
    <location>
        <begin position="32"/>
        <end position="192"/>
    </location>
</feature>
<sequence>MKINEEIEEYLEKQNDCVSNISKNQIHVVEEIFNCLIKCRESENRIFLIGNGGSASTASHFTSDLLKTAITKDTKRFKAYSLTDNMPVVLAWANDSSYDEVFKNQLESQIEENDVLITLSGSGNSTNVIKANEYANEVSAHTIAFTGKDGGKLAKIAKINLVIPSDDMLTIESMHLLICHLLITMIRKQGKPMFTY</sequence>
<dbReference type="PANTHER" id="PTHR30390:SF8">
    <property type="entry name" value="SUGAR ISOMERASE (SIS)"/>
    <property type="match status" value="1"/>
</dbReference>
<proteinExistence type="predicted"/>
<dbReference type="Gene3D" id="3.40.50.10490">
    <property type="entry name" value="Glucose-6-phosphate isomerase like protein, domain 1"/>
    <property type="match status" value="1"/>
</dbReference>
<dbReference type="InterPro" id="IPR001347">
    <property type="entry name" value="SIS_dom"/>
</dbReference>
<dbReference type="Pfam" id="PF13580">
    <property type="entry name" value="SIS_2"/>
    <property type="match status" value="1"/>
</dbReference>
<name>A0A381W992_9ZZZZ</name>
<dbReference type="PANTHER" id="PTHR30390">
    <property type="entry name" value="SEDOHEPTULOSE 7-PHOSPHATE ISOMERASE / DNAA INITIATOR-ASSOCIATING FACTOR FOR REPLICATION INITIATION"/>
    <property type="match status" value="1"/>
</dbReference>
<reference evidence="2" key="1">
    <citation type="submission" date="2018-05" db="EMBL/GenBank/DDBJ databases">
        <authorList>
            <person name="Lanie J.A."/>
            <person name="Ng W.-L."/>
            <person name="Kazmierczak K.M."/>
            <person name="Andrzejewski T.M."/>
            <person name="Davidsen T.M."/>
            <person name="Wayne K.J."/>
            <person name="Tettelin H."/>
            <person name="Glass J.I."/>
            <person name="Rusch D."/>
            <person name="Podicherti R."/>
            <person name="Tsui H.-C.T."/>
            <person name="Winkler M.E."/>
        </authorList>
    </citation>
    <scope>NUCLEOTIDE SEQUENCE</scope>
</reference>
<dbReference type="InterPro" id="IPR050099">
    <property type="entry name" value="SIS_GmhA/DiaA_subfam"/>
</dbReference>
<dbReference type="SUPFAM" id="SSF53697">
    <property type="entry name" value="SIS domain"/>
    <property type="match status" value="1"/>
</dbReference>
<protein>
    <recommendedName>
        <fullName evidence="1">SIS domain-containing protein</fullName>
    </recommendedName>
</protein>
<dbReference type="GO" id="GO:1901135">
    <property type="term" value="P:carbohydrate derivative metabolic process"/>
    <property type="evidence" value="ECO:0007669"/>
    <property type="project" value="InterPro"/>
</dbReference>
<dbReference type="GO" id="GO:0097367">
    <property type="term" value="F:carbohydrate derivative binding"/>
    <property type="evidence" value="ECO:0007669"/>
    <property type="project" value="InterPro"/>
</dbReference>
<evidence type="ECO:0000313" key="2">
    <source>
        <dbReference type="EMBL" id="SVA49126.1"/>
    </source>
</evidence>
<accession>A0A381W992</accession>
<dbReference type="EMBL" id="UINC01011101">
    <property type="protein sequence ID" value="SVA49126.1"/>
    <property type="molecule type" value="Genomic_DNA"/>
</dbReference>
<evidence type="ECO:0000259" key="1">
    <source>
        <dbReference type="PROSITE" id="PS51464"/>
    </source>
</evidence>
<dbReference type="CDD" id="cd05006">
    <property type="entry name" value="SIS_GmhA"/>
    <property type="match status" value="1"/>
</dbReference>
<gene>
    <name evidence="2" type="ORF">METZ01_LOCUS101980</name>
</gene>
<dbReference type="InterPro" id="IPR035461">
    <property type="entry name" value="GmhA/DiaA"/>
</dbReference>
<dbReference type="PROSITE" id="PS51464">
    <property type="entry name" value="SIS"/>
    <property type="match status" value="1"/>
</dbReference>
<organism evidence="2">
    <name type="scientific">marine metagenome</name>
    <dbReference type="NCBI Taxonomy" id="408172"/>
    <lineage>
        <taxon>unclassified sequences</taxon>
        <taxon>metagenomes</taxon>
        <taxon>ecological metagenomes</taxon>
    </lineage>
</organism>
<dbReference type="InterPro" id="IPR046348">
    <property type="entry name" value="SIS_dom_sf"/>
</dbReference>